<evidence type="ECO:0000313" key="1">
    <source>
        <dbReference type="EMBL" id="QXM06789.1"/>
    </source>
</evidence>
<evidence type="ECO:0008006" key="3">
    <source>
        <dbReference type="Google" id="ProtNLM"/>
    </source>
</evidence>
<accession>A0ABX8REG8</accession>
<dbReference type="Proteomes" id="UP000886818">
    <property type="component" value="Chromosome"/>
</dbReference>
<dbReference type="EMBL" id="CP078093">
    <property type="protein sequence ID" value="QXM06789.1"/>
    <property type="molecule type" value="Genomic_DNA"/>
</dbReference>
<sequence>MEQKIFIDENGVYKINCTSAIELIELHDYYNKNNLLSDVDFIMILDEDVIFVEYKNNTIPEVKNPKAFEKKITTEDHYKKIARKYYDSLIYIRHRKSLTGKTYKYYYILECDKADSVMRKRLATKIKKKLPFELQTVIPNIDEAMIDDFKVVNIEEWNKLFPSFKLEQNIG</sequence>
<keyword evidence="2" id="KW-1185">Reference proteome</keyword>
<name>A0ABX8REG8_9CLOT</name>
<reference evidence="1" key="1">
    <citation type="submission" date="2021-07" db="EMBL/GenBank/DDBJ databases">
        <title>Complete genome sequence of Crassaminicella sp. 143-21, isolated from a deep-sea hydrothermal vent.</title>
        <authorList>
            <person name="Li X."/>
        </authorList>
    </citation>
    <scope>NUCLEOTIDE SEQUENCE</scope>
    <source>
        <strain evidence="1">143-21</strain>
    </source>
</reference>
<gene>
    <name evidence="1" type="ORF">KVH43_03440</name>
</gene>
<proteinExistence type="predicted"/>
<evidence type="ECO:0000313" key="2">
    <source>
        <dbReference type="Proteomes" id="UP000886818"/>
    </source>
</evidence>
<organism evidence="1 2">
    <name type="scientific">Crassaminicella indica</name>
    <dbReference type="NCBI Taxonomy" id="2855394"/>
    <lineage>
        <taxon>Bacteria</taxon>
        <taxon>Bacillati</taxon>
        <taxon>Bacillota</taxon>
        <taxon>Clostridia</taxon>
        <taxon>Eubacteriales</taxon>
        <taxon>Clostridiaceae</taxon>
        <taxon>Crassaminicella</taxon>
    </lineage>
</organism>
<dbReference type="RefSeq" id="WP_218283482.1">
    <property type="nucleotide sequence ID" value="NZ_CP078093.1"/>
</dbReference>
<protein>
    <recommendedName>
        <fullName evidence="3">Nuclease-related domain-containing protein</fullName>
    </recommendedName>
</protein>